<name>A0A059A8W0_EUCGR</name>
<dbReference type="InParanoid" id="A0A059A8W0"/>
<organism evidence="1">
    <name type="scientific">Eucalyptus grandis</name>
    <name type="common">Flooded gum</name>
    <dbReference type="NCBI Taxonomy" id="71139"/>
    <lineage>
        <taxon>Eukaryota</taxon>
        <taxon>Viridiplantae</taxon>
        <taxon>Streptophyta</taxon>
        <taxon>Embryophyta</taxon>
        <taxon>Tracheophyta</taxon>
        <taxon>Spermatophyta</taxon>
        <taxon>Magnoliopsida</taxon>
        <taxon>eudicotyledons</taxon>
        <taxon>Gunneridae</taxon>
        <taxon>Pentapetalae</taxon>
        <taxon>rosids</taxon>
        <taxon>malvids</taxon>
        <taxon>Myrtales</taxon>
        <taxon>Myrtaceae</taxon>
        <taxon>Myrtoideae</taxon>
        <taxon>Eucalypteae</taxon>
        <taxon>Eucalyptus</taxon>
    </lineage>
</organism>
<dbReference type="FunCoup" id="A0A059A8W0">
    <property type="interactions" value="60"/>
</dbReference>
<accession>A0A059A8W0</accession>
<dbReference type="InterPro" id="IPR007750">
    <property type="entry name" value="DUF674"/>
</dbReference>
<reference evidence="1" key="1">
    <citation type="submission" date="2013-07" db="EMBL/GenBank/DDBJ databases">
        <title>The genome of Eucalyptus grandis.</title>
        <authorList>
            <person name="Schmutz J."/>
            <person name="Hayes R."/>
            <person name="Myburg A."/>
            <person name="Tuskan G."/>
            <person name="Grattapaglia D."/>
            <person name="Rokhsar D.S."/>
        </authorList>
    </citation>
    <scope>NUCLEOTIDE SEQUENCE</scope>
    <source>
        <tissue evidence="1">Leaf extractions</tissue>
    </source>
</reference>
<dbReference type="PANTHER" id="PTHR33103">
    <property type="entry name" value="OS01G0153900 PROTEIN"/>
    <property type="match status" value="1"/>
</dbReference>
<evidence type="ECO:0000313" key="1">
    <source>
        <dbReference type="EMBL" id="KCW50268.1"/>
    </source>
</evidence>
<dbReference type="OrthoDB" id="2014278at2759"/>
<dbReference type="KEGG" id="egr:104420928"/>
<sequence>MQPRRIRACRRLTGSRPSVALAATKMSLKLLVDKRNQTVLFAEAGKDFVDFLFHCLALPVGTIMSLLAKTGVAGGFGNLYASVENLSDPYIKPREKDALLNPKTPKALSSGSDVLRLLLPKALPSAPINYYTCSFSCSSSFSPDGSCHSWVTDSPSTKCPGCNNAMSNKVSWVAGPAADAASSAEVPGGESGYVSGFTYMVMDDLVVKPLSTISSNTLLSRLNVQKIGDLEEKVVDFGLDEALKLLNASLHSKTVLTDIFSERKHQ</sequence>
<dbReference type="Gramene" id="KCW50268">
    <property type="protein sequence ID" value="KCW50268"/>
    <property type="gene ID" value="EUGRSUZ_J00053"/>
</dbReference>
<protein>
    <recommendedName>
        <fullName evidence="2">DUF674 domain-containing protein</fullName>
    </recommendedName>
</protein>
<dbReference type="PANTHER" id="PTHR33103:SF19">
    <property type="entry name" value="OS09G0544700 PROTEIN"/>
    <property type="match status" value="1"/>
</dbReference>
<dbReference type="EMBL" id="KK198762">
    <property type="protein sequence ID" value="KCW50268.1"/>
    <property type="molecule type" value="Genomic_DNA"/>
</dbReference>
<dbReference type="OMA" id="YANSICP"/>
<proteinExistence type="predicted"/>
<evidence type="ECO:0008006" key="2">
    <source>
        <dbReference type="Google" id="ProtNLM"/>
    </source>
</evidence>
<dbReference type="eggNOG" id="ENOG502R1X0">
    <property type="taxonomic scope" value="Eukaryota"/>
</dbReference>
<dbReference type="AlphaFoldDB" id="A0A059A8W0"/>
<gene>
    <name evidence="1" type="ORF">EUGRSUZ_J00053</name>
</gene>
<dbReference type="Pfam" id="PF05056">
    <property type="entry name" value="DUF674"/>
    <property type="match status" value="1"/>
</dbReference>